<dbReference type="AlphaFoldDB" id="A0A9P6DNW1"/>
<dbReference type="InterPro" id="IPR050113">
    <property type="entry name" value="Ub_conjugating_enzyme"/>
</dbReference>
<evidence type="ECO:0000256" key="1">
    <source>
        <dbReference type="ARBA" id="ARBA00022786"/>
    </source>
</evidence>
<organism evidence="3 4">
    <name type="scientific">Hydnum rufescens UP504</name>
    <dbReference type="NCBI Taxonomy" id="1448309"/>
    <lineage>
        <taxon>Eukaryota</taxon>
        <taxon>Fungi</taxon>
        <taxon>Dikarya</taxon>
        <taxon>Basidiomycota</taxon>
        <taxon>Agaricomycotina</taxon>
        <taxon>Agaricomycetes</taxon>
        <taxon>Cantharellales</taxon>
        <taxon>Hydnaceae</taxon>
        <taxon>Hydnum</taxon>
    </lineage>
</organism>
<proteinExistence type="predicted"/>
<name>A0A9P6DNW1_9AGAM</name>
<keyword evidence="4" id="KW-1185">Reference proteome</keyword>
<dbReference type="Proteomes" id="UP000886523">
    <property type="component" value="Unassembled WGS sequence"/>
</dbReference>
<dbReference type="Pfam" id="PF00179">
    <property type="entry name" value="UQ_con"/>
    <property type="match status" value="1"/>
</dbReference>
<evidence type="ECO:0000313" key="3">
    <source>
        <dbReference type="EMBL" id="KAF9505628.1"/>
    </source>
</evidence>
<dbReference type="SMART" id="SM00212">
    <property type="entry name" value="UBCc"/>
    <property type="match status" value="1"/>
</dbReference>
<sequence>MATFSSRRLTKELVALREECPAGITLLSTEDLKSWTLSLELLGESLFKGEVFALRFTFGSRYPIEAPEVVFVVNDKYKAPMHPHVYSNGHICASILGSEWSPVLNTSTICITLQSMLASCKKKERPEGNDRYVKNAPLSPKNTHFLYDDDSV</sequence>
<dbReference type="CDD" id="cd23808">
    <property type="entry name" value="UBCc_UBE2W"/>
    <property type="match status" value="1"/>
</dbReference>
<accession>A0A9P6DNW1</accession>
<dbReference type="InterPro" id="IPR000608">
    <property type="entry name" value="UBC"/>
</dbReference>
<dbReference type="Gene3D" id="3.10.110.10">
    <property type="entry name" value="Ubiquitin Conjugating Enzyme"/>
    <property type="match status" value="1"/>
</dbReference>
<dbReference type="OrthoDB" id="406833at2759"/>
<gene>
    <name evidence="3" type="ORF">BS47DRAFT_515759</name>
</gene>
<evidence type="ECO:0000313" key="4">
    <source>
        <dbReference type="Proteomes" id="UP000886523"/>
    </source>
</evidence>
<keyword evidence="1" id="KW-0833">Ubl conjugation pathway</keyword>
<evidence type="ECO:0000259" key="2">
    <source>
        <dbReference type="PROSITE" id="PS50127"/>
    </source>
</evidence>
<dbReference type="InterPro" id="IPR016135">
    <property type="entry name" value="UBQ-conjugating_enzyme/RWD"/>
</dbReference>
<feature type="domain" description="UBC core" evidence="2">
    <location>
        <begin position="4"/>
        <end position="152"/>
    </location>
</feature>
<comment type="caution">
    <text evidence="3">The sequence shown here is derived from an EMBL/GenBank/DDBJ whole genome shotgun (WGS) entry which is preliminary data.</text>
</comment>
<dbReference type="FunFam" id="3.10.110.10:FF:000072">
    <property type="entry name" value="Ubiquitin-conjugating enzyme E2 W"/>
    <property type="match status" value="1"/>
</dbReference>
<dbReference type="SUPFAM" id="SSF54495">
    <property type="entry name" value="UBC-like"/>
    <property type="match status" value="1"/>
</dbReference>
<reference evidence="3" key="1">
    <citation type="journal article" date="2020" name="Nat. Commun.">
        <title>Large-scale genome sequencing of mycorrhizal fungi provides insights into the early evolution of symbiotic traits.</title>
        <authorList>
            <person name="Miyauchi S."/>
            <person name="Kiss E."/>
            <person name="Kuo A."/>
            <person name="Drula E."/>
            <person name="Kohler A."/>
            <person name="Sanchez-Garcia M."/>
            <person name="Morin E."/>
            <person name="Andreopoulos B."/>
            <person name="Barry K.W."/>
            <person name="Bonito G."/>
            <person name="Buee M."/>
            <person name="Carver A."/>
            <person name="Chen C."/>
            <person name="Cichocki N."/>
            <person name="Clum A."/>
            <person name="Culley D."/>
            <person name="Crous P.W."/>
            <person name="Fauchery L."/>
            <person name="Girlanda M."/>
            <person name="Hayes R.D."/>
            <person name="Keri Z."/>
            <person name="LaButti K."/>
            <person name="Lipzen A."/>
            <person name="Lombard V."/>
            <person name="Magnuson J."/>
            <person name="Maillard F."/>
            <person name="Murat C."/>
            <person name="Nolan M."/>
            <person name="Ohm R.A."/>
            <person name="Pangilinan J."/>
            <person name="Pereira M.F."/>
            <person name="Perotto S."/>
            <person name="Peter M."/>
            <person name="Pfister S."/>
            <person name="Riley R."/>
            <person name="Sitrit Y."/>
            <person name="Stielow J.B."/>
            <person name="Szollosi G."/>
            <person name="Zifcakova L."/>
            <person name="Stursova M."/>
            <person name="Spatafora J.W."/>
            <person name="Tedersoo L."/>
            <person name="Vaario L.M."/>
            <person name="Yamada A."/>
            <person name="Yan M."/>
            <person name="Wang P."/>
            <person name="Xu J."/>
            <person name="Bruns T."/>
            <person name="Baldrian P."/>
            <person name="Vilgalys R."/>
            <person name="Dunand C."/>
            <person name="Henrissat B."/>
            <person name="Grigoriev I.V."/>
            <person name="Hibbett D."/>
            <person name="Nagy L.G."/>
            <person name="Martin F.M."/>
        </authorList>
    </citation>
    <scope>NUCLEOTIDE SEQUENCE</scope>
    <source>
        <strain evidence="3">UP504</strain>
    </source>
</reference>
<dbReference type="EMBL" id="MU129143">
    <property type="protein sequence ID" value="KAF9505628.1"/>
    <property type="molecule type" value="Genomic_DNA"/>
</dbReference>
<dbReference type="PANTHER" id="PTHR24067">
    <property type="entry name" value="UBIQUITIN-CONJUGATING ENZYME E2"/>
    <property type="match status" value="1"/>
</dbReference>
<protein>
    <recommendedName>
        <fullName evidence="2">UBC core domain-containing protein</fullName>
    </recommendedName>
</protein>
<dbReference type="PROSITE" id="PS50127">
    <property type="entry name" value="UBC_2"/>
    <property type="match status" value="1"/>
</dbReference>